<dbReference type="Pfam" id="PF00293">
    <property type="entry name" value="NUDIX"/>
    <property type="match status" value="1"/>
</dbReference>
<dbReference type="InterPro" id="IPR000086">
    <property type="entry name" value="NUDIX_hydrolase_dom"/>
</dbReference>
<comment type="cofactor">
    <cofactor evidence="1">
        <name>Mn(2+)</name>
        <dbReference type="ChEBI" id="CHEBI:29035"/>
    </cofactor>
</comment>
<evidence type="ECO:0000256" key="4">
    <source>
        <dbReference type="ARBA" id="ARBA00022801"/>
    </source>
</evidence>
<dbReference type="EMBL" id="BMAT01010638">
    <property type="protein sequence ID" value="GFR57767.1"/>
    <property type="molecule type" value="Genomic_DNA"/>
</dbReference>
<keyword evidence="9" id="KW-1185">Reference proteome</keyword>
<comment type="caution">
    <text evidence="8">The sequence shown here is derived from an EMBL/GenBank/DDBJ whole genome shotgun (WGS) entry which is preliminary data.</text>
</comment>
<dbReference type="GO" id="GO:0046872">
    <property type="term" value="F:metal ion binding"/>
    <property type="evidence" value="ECO:0007669"/>
    <property type="project" value="UniProtKB-KW"/>
</dbReference>
<accession>A0AAV4EAN7</accession>
<evidence type="ECO:0000256" key="6">
    <source>
        <dbReference type="ARBA" id="ARBA00023211"/>
    </source>
</evidence>
<protein>
    <submittedName>
        <fullName evidence="8">Peroxisomal coenzyme A diphosphatase NUDT7</fullName>
    </submittedName>
</protein>
<dbReference type="PANTHER" id="PTHR12992">
    <property type="entry name" value="NUDIX HYDROLASE"/>
    <property type="match status" value="1"/>
</dbReference>
<dbReference type="GO" id="GO:0015938">
    <property type="term" value="P:coenzyme A catabolic process"/>
    <property type="evidence" value="ECO:0007669"/>
    <property type="project" value="TreeGrafter"/>
</dbReference>
<evidence type="ECO:0000256" key="2">
    <source>
        <dbReference type="ARBA" id="ARBA00001946"/>
    </source>
</evidence>
<dbReference type="InterPro" id="IPR045121">
    <property type="entry name" value="CoAse"/>
</dbReference>
<proteinExistence type="predicted"/>
<dbReference type="CDD" id="cd03426">
    <property type="entry name" value="NUDIX_CoAse_Nudt7"/>
    <property type="match status" value="1"/>
</dbReference>
<dbReference type="GO" id="GO:0010945">
    <property type="term" value="F:coenzyme A diphosphatase activity"/>
    <property type="evidence" value="ECO:0007669"/>
    <property type="project" value="InterPro"/>
</dbReference>
<dbReference type="InterPro" id="IPR015797">
    <property type="entry name" value="NUDIX_hydrolase-like_dom_sf"/>
</dbReference>
<dbReference type="PROSITE" id="PS51462">
    <property type="entry name" value="NUDIX"/>
    <property type="match status" value="1"/>
</dbReference>
<dbReference type="AlphaFoldDB" id="A0AAV4EAN7"/>
<dbReference type="Proteomes" id="UP000762676">
    <property type="component" value="Unassembled WGS sequence"/>
</dbReference>
<keyword evidence="3" id="KW-0479">Metal-binding</keyword>
<name>A0AAV4EAN7_9GAST</name>
<sequence>MEHRQKFSKSNQEITEEVIRRVTAFDIGSSQEPYIDTNHRRAGVLLPIRIKDGEVFLLLTKRSKDLRTHPSAVAFPGGMRDESDQSDVDAALREAEEEIGLPPSAVRVLGVLTLGVTLPSNIVSPVVGIIPEDFVPVCNPSEVEYAFYIPLKMFVEKGNVLEERWVIKGKEHTFSTMNYTHDNHTDKIYGFTCSYCILLAAIVFGSDGNGNYWTFADEMQNRLQLYFHYITSRVESKL</sequence>
<reference evidence="8 9" key="1">
    <citation type="journal article" date="2021" name="Elife">
        <title>Chloroplast acquisition without the gene transfer in kleptoplastic sea slugs, Plakobranchus ocellatus.</title>
        <authorList>
            <person name="Maeda T."/>
            <person name="Takahashi S."/>
            <person name="Yoshida T."/>
            <person name="Shimamura S."/>
            <person name="Takaki Y."/>
            <person name="Nagai Y."/>
            <person name="Toyoda A."/>
            <person name="Suzuki Y."/>
            <person name="Arimoto A."/>
            <person name="Ishii H."/>
            <person name="Satoh N."/>
            <person name="Nishiyama T."/>
            <person name="Hasebe M."/>
            <person name="Maruyama T."/>
            <person name="Minagawa J."/>
            <person name="Obokata J."/>
            <person name="Shigenobu S."/>
        </authorList>
    </citation>
    <scope>NUCLEOTIDE SEQUENCE [LARGE SCALE GENOMIC DNA]</scope>
</reference>
<gene>
    <name evidence="8" type="ORF">ElyMa_005345900</name>
</gene>
<dbReference type="SUPFAM" id="SSF55811">
    <property type="entry name" value="Nudix"/>
    <property type="match status" value="1"/>
</dbReference>
<evidence type="ECO:0000256" key="1">
    <source>
        <dbReference type="ARBA" id="ARBA00001936"/>
    </source>
</evidence>
<evidence type="ECO:0000256" key="3">
    <source>
        <dbReference type="ARBA" id="ARBA00022723"/>
    </source>
</evidence>
<keyword evidence="5" id="KW-0460">Magnesium</keyword>
<comment type="cofactor">
    <cofactor evidence="2">
        <name>Mg(2+)</name>
        <dbReference type="ChEBI" id="CHEBI:18420"/>
    </cofactor>
</comment>
<organism evidence="8 9">
    <name type="scientific">Elysia marginata</name>
    <dbReference type="NCBI Taxonomy" id="1093978"/>
    <lineage>
        <taxon>Eukaryota</taxon>
        <taxon>Metazoa</taxon>
        <taxon>Spiralia</taxon>
        <taxon>Lophotrochozoa</taxon>
        <taxon>Mollusca</taxon>
        <taxon>Gastropoda</taxon>
        <taxon>Heterobranchia</taxon>
        <taxon>Euthyneura</taxon>
        <taxon>Panpulmonata</taxon>
        <taxon>Sacoglossa</taxon>
        <taxon>Placobranchoidea</taxon>
        <taxon>Plakobranchidae</taxon>
        <taxon>Elysia</taxon>
    </lineage>
</organism>
<feature type="domain" description="Nudix hydrolase" evidence="7">
    <location>
        <begin position="39"/>
        <end position="172"/>
    </location>
</feature>
<evidence type="ECO:0000256" key="5">
    <source>
        <dbReference type="ARBA" id="ARBA00022842"/>
    </source>
</evidence>
<evidence type="ECO:0000313" key="9">
    <source>
        <dbReference type="Proteomes" id="UP000762676"/>
    </source>
</evidence>
<keyword evidence="6" id="KW-0464">Manganese</keyword>
<evidence type="ECO:0000313" key="8">
    <source>
        <dbReference type="EMBL" id="GFR57767.1"/>
    </source>
</evidence>
<evidence type="ECO:0000259" key="7">
    <source>
        <dbReference type="PROSITE" id="PS51462"/>
    </source>
</evidence>
<keyword evidence="4" id="KW-0378">Hydrolase</keyword>
<dbReference type="Gene3D" id="3.90.79.10">
    <property type="entry name" value="Nucleoside Triphosphate Pyrophosphohydrolase"/>
    <property type="match status" value="1"/>
</dbReference>
<dbReference type="PANTHER" id="PTHR12992:SF24">
    <property type="entry name" value="PEROXISOMAL COENZYME A DIPHOSPHATASE NUDT7"/>
    <property type="match status" value="1"/>
</dbReference>